<dbReference type="SUPFAM" id="SSF52172">
    <property type="entry name" value="CheY-like"/>
    <property type="match status" value="1"/>
</dbReference>
<dbReference type="InterPro" id="IPR011006">
    <property type="entry name" value="CheY-like_superfamily"/>
</dbReference>
<feature type="domain" description="HTH LytTR-type" evidence="4">
    <location>
        <begin position="173"/>
        <end position="278"/>
    </location>
</feature>
<dbReference type="InterPro" id="IPR007492">
    <property type="entry name" value="LytTR_DNA-bd_dom"/>
</dbReference>
<dbReference type="CDD" id="cd17532">
    <property type="entry name" value="REC_LytTR_AlgR-like"/>
    <property type="match status" value="1"/>
</dbReference>
<proteinExistence type="predicted"/>
<dbReference type="PATRIC" id="fig|80852.17.peg.3602"/>
<keyword evidence="1" id="KW-0902">Two-component regulatory system</keyword>
<dbReference type="Proteomes" id="UP000032427">
    <property type="component" value="Chromosome 2"/>
</dbReference>
<dbReference type="PROSITE" id="PS50110">
    <property type="entry name" value="RESPONSE_REGULATORY"/>
    <property type="match status" value="1"/>
</dbReference>
<protein>
    <submittedName>
        <fullName evidence="5">Response regulator</fullName>
    </submittedName>
</protein>
<evidence type="ECO:0000313" key="5">
    <source>
        <dbReference type="EMBL" id="CED57441.1"/>
    </source>
</evidence>
<feature type="modified residue" description="4-aspartylphosphate" evidence="2">
    <location>
        <position position="58"/>
    </location>
</feature>
<dbReference type="Gene3D" id="3.40.50.2300">
    <property type="match status" value="1"/>
</dbReference>
<dbReference type="PROSITE" id="PS50930">
    <property type="entry name" value="HTH_LYTTR"/>
    <property type="match status" value="1"/>
</dbReference>
<accession>A0A090I7C9</accession>
<dbReference type="SMART" id="SM00448">
    <property type="entry name" value="REC"/>
    <property type="match status" value="1"/>
</dbReference>
<dbReference type="InterPro" id="IPR046947">
    <property type="entry name" value="LytR-like"/>
</dbReference>
<dbReference type="Pfam" id="PF00072">
    <property type="entry name" value="Response_reg"/>
    <property type="match status" value="1"/>
</dbReference>
<dbReference type="SMART" id="SM00850">
    <property type="entry name" value="LytTR"/>
    <property type="match status" value="1"/>
</dbReference>
<dbReference type="EMBL" id="LN554847">
    <property type="protein sequence ID" value="CED57441.1"/>
    <property type="molecule type" value="Genomic_DNA"/>
</dbReference>
<dbReference type="Gene3D" id="2.40.50.1020">
    <property type="entry name" value="LytTr DNA-binding domain"/>
    <property type="match status" value="1"/>
</dbReference>
<dbReference type="STRING" id="80852.AWOD_II_0816"/>
<keyword evidence="2" id="KW-0597">Phosphoprotein</keyword>
<dbReference type="PANTHER" id="PTHR37299:SF1">
    <property type="entry name" value="STAGE 0 SPORULATION PROTEIN A HOMOLOG"/>
    <property type="match status" value="1"/>
</dbReference>
<dbReference type="KEGG" id="awd:AWOD_II_0816"/>
<dbReference type="OrthoDB" id="236568at2"/>
<evidence type="ECO:0000256" key="1">
    <source>
        <dbReference type="ARBA" id="ARBA00023012"/>
    </source>
</evidence>
<evidence type="ECO:0000259" key="4">
    <source>
        <dbReference type="PROSITE" id="PS50930"/>
    </source>
</evidence>
<dbReference type="GO" id="GO:0000156">
    <property type="term" value="F:phosphorelay response regulator activity"/>
    <property type="evidence" value="ECO:0007669"/>
    <property type="project" value="InterPro"/>
</dbReference>
<dbReference type="Pfam" id="PF04397">
    <property type="entry name" value="LytTR"/>
    <property type="match status" value="1"/>
</dbReference>
<feature type="domain" description="Response regulatory" evidence="3">
    <location>
        <begin position="6"/>
        <end position="121"/>
    </location>
</feature>
<dbReference type="PANTHER" id="PTHR37299">
    <property type="entry name" value="TRANSCRIPTIONAL REGULATOR-RELATED"/>
    <property type="match status" value="1"/>
</dbReference>
<dbReference type="HOGENOM" id="CLU_000445_14_1_6"/>
<evidence type="ECO:0000313" key="6">
    <source>
        <dbReference type="Proteomes" id="UP000032427"/>
    </source>
</evidence>
<gene>
    <name evidence="5" type="ORF">AWOD_II_0816</name>
</gene>
<dbReference type="InterPro" id="IPR001789">
    <property type="entry name" value="Sig_transdc_resp-reg_receiver"/>
</dbReference>
<keyword evidence="6" id="KW-1185">Reference proteome</keyword>
<reference evidence="6" key="1">
    <citation type="submission" date="2014-09" db="EMBL/GenBank/DDBJ databases">
        <authorList>
            <person name="Hjerde E."/>
        </authorList>
    </citation>
    <scope>NUCLEOTIDE SEQUENCE [LARGE SCALE GENOMIC DNA]</scope>
    <source>
        <strain evidence="6">06/09/139</strain>
    </source>
</reference>
<dbReference type="GeneID" id="28543068"/>
<evidence type="ECO:0000256" key="2">
    <source>
        <dbReference type="PROSITE-ProRule" id="PRU00169"/>
    </source>
</evidence>
<evidence type="ECO:0000259" key="3">
    <source>
        <dbReference type="PROSITE" id="PS50110"/>
    </source>
</evidence>
<dbReference type="AlphaFoldDB" id="A0A090I7C9"/>
<sequence>MNQSITAIIADDEPLLRFHLEKMLSDLWLDLEIVATCANGKEALEAIELHQPDIAFLDIKMPELDGMTLATQLQKSATPPLITFITAYDEFAIKAFENNAIDYVLKPISETRLAVTCEKIQQRIVQQRLSIQRSSSDPLIEVQNSPHQAILSDLLIQIQQLSAQKTPDYLTWIKAYQGEDLHLISIYDVLYFKAEDKYVSVYAQQENNKVTEYLIRCSLKELQQKINPDHFWHIHRSSIVNVAKIDKVKKDLLGHLHVHIGGVKLSVSRNAQSLFKGM</sequence>
<organism evidence="5 6">
    <name type="scientific">Aliivibrio wodanis</name>
    <dbReference type="NCBI Taxonomy" id="80852"/>
    <lineage>
        <taxon>Bacteria</taxon>
        <taxon>Pseudomonadati</taxon>
        <taxon>Pseudomonadota</taxon>
        <taxon>Gammaproteobacteria</taxon>
        <taxon>Vibrionales</taxon>
        <taxon>Vibrionaceae</taxon>
        <taxon>Aliivibrio</taxon>
    </lineage>
</organism>
<name>A0A090I7C9_9GAMM</name>
<dbReference type="GO" id="GO:0003677">
    <property type="term" value="F:DNA binding"/>
    <property type="evidence" value="ECO:0007669"/>
    <property type="project" value="InterPro"/>
</dbReference>